<feature type="active site" description="Proton acceptor" evidence="4">
    <location>
        <position position="308"/>
    </location>
</feature>
<sequence length="400" mass="44323">MSSDSAMDLITQLSQFTSAGLSQDAVERQKALELSKKLTAVLESPANRATELIYKPMTLMAARVAIDLDLFNILAQHDIGPISTADLAAATSGEELLISRMLRTLASIDFLEERGPDLWMANETTRAMSRPPIAAGHRFCYDSMLLPTLKAPAFLHRSKFRSPADPMNGFVQYGHQTMSSTFSFIAEDPTRFTDFNLFMGHVQGAREPWLDWYDVPSTLISGFDAATSPVLLVDVGGGKGHDIQAFVEKYGDEMRGDVVLQDLPSVIAGIKANSPSTLSPRIRLQDHDFFTSQPVVGARAYFLHHVLHDWSDDHCIRILAQLRDTMTPGYSRLLIHELIFPDQGAGEMAASFDLMMMVFNCGVERSERQWRGLIAKAGLQVTKVWSRGAQDGIIEVERVS</sequence>
<dbReference type="AlphaFoldDB" id="A0A9P4RAX6"/>
<dbReference type="SUPFAM" id="SSF46785">
    <property type="entry name" value="Winged helix' DNA-binding domain"/>
    <property type="match status" value="1"/>
</dbReference>
<feature type="domain" description="O-methyltransferase dimerisation" evidence="6">
    <location>
        <begin position="55"/>
        <end position="114"/>
    </location>
</feature>
<protein>
    <submittedName>
        <fullName evidence="7">Sterigmatocystin 8-O-methyltransferase</fullName>
    </submittedName>
</protein>
<dbReference type="InterPro" id="IPR001077">
    <property type="entry name" value="COMT_C"/>
</dbReference>
<proteinExistence type="predicted"/>
<dbReference type="GO" id="GO:0008171">
    <property type="term" value="F:O-methyltransferase activity"/>
    <property type="evidence" value="ECO:0007669"/>
    <property type="project" value="InterPro"/>
</dbReference>
<feature type="domain" description="O-methyltransferase C-terminal" evidence="5">
    <location>
        <begin position="229"/>
        <end position="379"/>
    </location>
</feature>
<dbReference type="PIRSF" id="PIRSF005739">
    <property type="entry name" value="O-mtase"/>
    <property type="match status" value="1"/>
</dbReference>
<keyword evidence="3" id="KW-0949">S-adenosyl-L-methionine</keyword>
<dbReference type="Gene3D" id="3.40.50.150">
    <property type="entry name" value="Vaccinia Virus protein VP39"/>
    <property type="match status" value="1"/>
</dbReference>
<evidence type="ECO:0000256" key="4">
    <source>
        <dbReference type="PIRSR" id="PIRSR005739-1"/>
    </source>
</evidence>
<evidence type="ECO:0000256" key="2">
    <source>
        <dbReference type="ARBA" id="ARBA00022679"/>
    </source>
</evidence>
<evidence type="ECO:0000256" key="1">
    <source>
        <dbReference type="ARBA" id="ARBA00022603"/>
    </source>
</evidence>
<accession>A0A9P4RAX6</accession>
<evidence type="ECO:0000313" key="8">
    <source>
        <dbReference type="Proteomes" id="UP000799444"/>
    </source>
</evidence>
<keyword evidence="1" id="KW-0489">Methyltransferase</keyword>
<evidence type="ECO:0000259" key="6">
    <source>
        <dbReference type="Pfam" id="PF08100"/>
    </source>
</evidence>
<reference evidence="7" key="1">
    <citation type="journal article" date="2020" name="Stud. Mycol.">
        <title>101 Dothideomycetes genomes: a test case for predicting lifestyles and emergence of pathogens.</title>
        <authorList>
            <person name="Haridas S."/>
            <person name="Albert R."/>
            <person name="Binder M."/>
            <person name="Bloem J."/>
            <person name="Labutti K."/>
            <person name="Salamov A."/>
            <person name="Andreopoulos B."/>
            <person name="Baker S."/>
            <person name="Barry K."/>
            <person name="Bills G."/>
            <person name="Bluhm B."/>
            <person name="Cannon C."/>
            <person name="Castanera R."/>
            <person name="Culley D."/>
            <person name="Daum C."/>
            <person name="Ezra D."/>
            <person name="Gonzalez J."/>
            <person name="Henrissat B."/>
            <person name="Kuo A."/>
            <person name="Liang C."/>
            <person name="Lipzen A."/>
            <person name="Lutzoni F."/>
            <person name="Magnuson J."/>
            <person name="Mondo S."/>
            <person name="Nolan M."/>
            <person name="Ohm R."/>
            <person name="Pangilinan J."/>
            <person name="Park H.-J."/>
            <person name="Ramirez L."/>
            <person name="Alfaro M."/>
            <person name="Sun H."/>
            <person name="Tritt A."/>
            <person name="Yoshinaga Y."/>
            <person name="Zwiers L.-H."/>
            <person name="Turgeon B."/>
            <person name="Goodwin S."/>
            <person name="Spatafora J."/>
            <person name="Crous P."/>
            <person name="Grigoriev I."/>
        </authorList>
    </citation>
    <scope>NUCLEOTIDE SEQUENCE</scope>
    <source>
        <strain evidence="7">CBS 125425</strain>
    </source>
</reference>
<dbReference type="Pfam" id="PF08100">
    <property type="entry name" value="Dimerisation"/>
    <property type="match status" value="1"/>
</dbReference>
<keyword evidence="8" id="KW-1185">Reference proteome</keyword>
<evidence type="ECO:0000313" key="7">
    <source>
        <dbReference type="EMBL" id="KAF2740017.1"/>
    </source>
</evidence>
<dbReference type="Gene3D" id="1.10.10.10">
    <property type="entry name" value="Winged helix-like DNA-binding domain superfamily/Winged helix DNA-binding domain"/>
    <property type="match status" value="1"/>
</dbReference>
<keyword evidence="2" id="KW-0808">Transferase</keyword>
<dbReference type="GO" id="GO:0032259">
    <property type="term" value="P:methylation"/>
    <property type="evidence" value="ECO:0007669"/>
    <property type="project" value="UniProtKB-KW"/>
</dbReference>
<comment type="caution">
    <text evidence="7">The sequence shown here is derived from an EMBL/GenBank/DDBJ whole genome shotgun (WGS) entry which is preliminary data.</text>
</comment>
<dbReference type="SUPFAM" id="SSF53335">
    <property type="entry name" value="S-adenosyl-L-methionine-dependent methyltransferases"/>
    <property type="match status" value="1"/>
</dbReference>
<organism evidence="7 8">
    <name type="scientific">Polyplosphaeria fusca</name>
    <dbReference type="NCBI Taxonomy" id="682080"/>
    <lineage>
        <taxon>Eukaryota</taxon>
        <taxon>Fungi</taxon>
        <taxon>Dikarya</taxon>
        <taxon>Ascomycota</taxon>
        <taxon>Pezizomycotina</taxon>
        <taxon>Dothideomycetes</taxon>
        <taxon>Pleosporomycetidae</taxon>
        <taxon>Pleosporales</taxon>
        <taxon>Tetraplosphaeriaceae</taxon>
        <taxon>Polyplosphaeria</taxon>
    </lineage>
</organism>
<dbReference type="Pfam" id="PF00891">
    <property type="entry name" value="Methyltransf_2"/>
    <property type="match status" value="1"/>
</dbReference>
<dbReference type="InterPro" id="IPR012967">
    <property type="entry name" value="COMT_dimerisation"/>
</dbReference>
<dbReference type="PANTHER" id="PTHR43712">
    <property type="entry name" value="PUTATIVE (AFU_ORTHOLOGUE AFUA_4G14580)-RELATED"/>
    <property type="match status" value="1"/>
</dbReference>
<evidence type="ECO:0000256" key="3">
    <source>
        <dbReference type="ARBA" id="ARBA00022691"/>
    </source>
</evidence>
<dbReference type="InterPro" id="IPR029063">
    <property type="entry name" value="SAM-dependent_MTases_sf"/>
</dbReference>
<name>A0A9P4RAX6_9PLEO</name>
<dbReference type="Proteomes" id="UP000799444">
    <property type="component" value="Unassembled WGS sequence"/>
</dbReference>
<dbReference type="PANTHER" id="PTHR43712:SF1">
    <property type="entry name" value="HYPOTHETICAL O-METHYLTRANSFERASE (EUROFUNG)-RELATED"/>
    <property type="match status" value="1"/>
</dbReference>
<dbReference type="InterPro" id="IPR016461">
    <property type="entry name" value="COMT-like"/>
</dbReference>
<dbReference type="PROSITE" id="PS51683">
    <property type="entry name" value="SAM_OMT_II"/>
    <property type="match status" value="1"/>
</dbReference>
<dbReference type="OrthoDB" id="1535081at2759"/>
<dbReference type="InterPro" id="IPR036390">
    <property type="entry name" value="WH_DNA-bd_sf"/>
</dbReference>
<gene>
    <name evidence="7" type="ORF">EJ04DRAFT_508436</name>
</gene>
<evidence type="ECO:0000259" key="5">
    <source>
        <dbReference type="Pfam" id="PF00891"/>
    </source>
</evidence>
<dbReference type="InterPro" id="IPR036388">
    <property type="entry name" value="WH-like_DNA-bd_sf"/>
</dbReference>
<dbReference type="EMBL" id="ML996102">
    <property type="protein sequence ID" value="KAF2740017.1"/>
    <property type="molecule type" value="Genomic_DNA"/>
</dbReference>
<dbReference type="GO" id="GO:0046983">
    <property type="term" value="F:protein dimerization activity"/>
    <property type="evidence" value="ECO:0007669"/>
    <property type="project" value="InterPro"/>
</dbReference>